<evidence type="ECO:0000256" key="1">
    <source>
        <dbReference type="SAM" id="MobiDB-lite"/>
    </source>
</evidence>
<organism evidence="2 3">
    <name type="scientific">Dongia soli</name>
    <dbReference type="NCBI Taxonomy" id="600628"/>
    <lineage>
        <taxon>Bacteria</taxon>
        <taxon>Pseudomonadati</taxon>
        <taxon>Pseudomonadota</taxon>
        <taxon>Alphaproteobacteria</taxon>
        <taxon>Rhodospirillales</taxon>
        <taxon>Dongiaceae</taxon>
        <taxon>Dongia</taxon>
    </lineage>
</organism>
<gene>
    <name evidence="2" type="ORF">SMD27_07035</name>
</gene>
<dbReference type="Pfam" id="PF11164">
    <property type="entry name" value="DUF2948"/>
    <property type="match status" value="1"/>
</dbReference>
<keyword evidence="3" id="KW-1185">Reference proteome</keyword>
<dbReference type="Proteomes" id="UP001279642">
    <property type="component" value="Unassembled WGS sequence"/>
</dbReference>
<protein>
    <submittedName>
        <fullName evidence="2">DUF2948 family protein</fullName>
    </submittedName>
</protein>
<evidence type="ECO:0000313" key="2">
    <source>
        <dbReference type="EMBL" id="MDY0882591.1"/>
    </source>
</evidence>
<name>A0ABU5E9Q8_9PROT</name>
<feature type="region of interest" description="Disordered" evidence="1">
    <location>
        <begin position="152"/>
        <end position="178"/>
    </location>
</feature>
<dbReference type="InterPro" id="IPR021335">
    <property type="entry name" value="DUF2948"/>
</dbReference>
<proteinExistence type="predicted"/>
<accession>A0ABU5E9Q8</accession>
<dbReference type="RefSeq" id="WP_320507664.1">
    <property type="nucleotide sequence ID" value="NZ_JAXCLW010000002.1"/>
</dbReference>
<sequence>MATQGLKLIARDAEDLSVVASCLQDALVPLNEMKYLPAERRFILLVNRFRWEKPRADMIPAGQKQTDASFEDDGDYPNAHQRIHTGLCIDRVLSVRSRGIDRSKPDQFLNLLTIRFDADKLDFVFAGGGIIQLEVEALSLFMQDLGESWPTQWRPQHEDGLSAAKDAAIKKRDSEPIR</sequence>
<comment type="caution">
    <text evidence="2">The sequence shown here is derived from an EMBL/GenBank/DDBJ whole genome shotgun (WGS) entry which is preliminary data.</text>
</comment>
<feature type="compositionally biased region" description="Basic and acidic residues" evidence="1">
    <location>
        <begin position="167"/>
        <end position="178"/>
    </location>
</feature>
<evidence type="ECO:0000313" key="3">
    <source>
        <dbReference type="Proteomes" id="UP001279642"/>
    </source>
</evidence>
<reference evidence="2 3" key="1">
    <citation type="journal article" date="2016" name="Antonie Van Leeuwenhoek">
        <title>Dongia soli sp. nov., isolated from soil from Dokdo, Korea.</title>
        <authorList>
            <person name="Kim D.U."/>
            <person name="Lee H."/>
            <person name="Kim H."/>
            <person name="Kim S.G."/>
            <person name="Ka J.O."/>
        </authorList>
    </citation>
    <scope>NUCLEOTIDE SEQUENCE [LARGE SCALE GENOMIC DNA]</scope>
    <source>
        <strain evidence="2 3">D78</strain>
    </source>
</reference>
<dbReference type="EMBL" id="JAXCLW010000002">
    <property type="protein sequence ID" value="MDY0882591.1"/>
    <property type="molecule type" value="Genomic_DNA"/>
</dbReference>